<sequence length="105" mass="11759">MRVKAALWQLQCNYVKAAAPKKCTWPVITVCTAPGSSTIPRCTPPLCCEEQGFDSDQNTSSNGSLRKQEELLLIQPRYLGDRLMRSSMIAERPNLHIATSMKVNY</sequence>
<organism evidence="1 2">
    <name type="scientific">Cirrhinus molitorella</name>
    <name type="common">mud carp</name>
    <dbReference type="NCBI Taxonomy" id="172907"/>
    <lineage>
        <taxon>Eukaryota</taxon>
        <taxon>Metazoa</taxon>
        <taxon>Chordata</taxon>
        <taxon>Craniata</taxon>
        <taxon>Vertebrata</taxon>
        <taxon>Euteleostomi</taxon>
        <taxon>Actinopterygii</taxon>
        <taxon>Neopterygii</taxon>
        <taxon>Teleostei</taxon>
        <taxon>Ostariophysi</taxon>
        <taxon>Cypriniformes</taxon>
        <taxon>Cyprinidae</taxon>
        <taxon>Labeoninae</taxon>
        <taxon>Labeonini</taxon>
        <taxon>Cirrhinus</taxon>
    </lineage>
</organism>
<dbReference type="EMBL" id="JAUYZG010000002">
    <property type="protein sequence ID" value="KAK2913904.1"/>
    <property type="molecule type" value="Genomic_DNA"/>
</dbReference>
<proteinExistence type="predicted"/>
<keyword evidence="2" id="KW-1185">Reference proteome</keyword>
<dbReference type="AlphaFoldDB" id="A0AA88QHU2"/>
<comment type="caution">
    <text evidence="1">The sequence shown here is derived from an EMBL/GenBank/DDBJ whole genome shotgun (WGS) entry which is preliminary data.</text>
</comment>
<evidence type="ECO:0000313" key="1">
    <source>
        <dbReference type="EMBL" id="KAK2913904.1"/>
    </source>
</evidence>
<protein>
    <submittedName>
        <fullName evidence="1">Uncharacterized protein</fullName>
    </submittedName>
</protein>
<dbReference type="Proteomes" id="UP001187343">
    <property type="component" value="Unassembled WGS sequence"/>
</dbReference>
<gene>
    <name evidence="1" type="ORF">Q8A67_002303</name>
</gene>
<name>A0AA88QHU2_9TELE</name>
<reference evidence="1" key="1">
    <citation type="submission" date="2023-08" db="EMBL/GenBank/DDBJ databases">
        <title>Chromosome-level Genome Assembly of mud carp (Cirrhinus molitorella).</title>
        <authorList>
            <person name="Liu H."/>
        </authorList>
    </citation>
    <scope>NUCLEOTIDE SEQUENCE</scope>
    <source>
        <strain evidence="1">Prfri</strain>
        <tissue evidence="1">Muscle</tissue>
    </source>
</reference>
<evidence type="ECO:0000313" key="2">
    <source>
        <dbReference type="Proteomes" id="UP001187343"/>
    </source>
</evidence>
<accession>A0AA88QHU2</accession>